<dbReference type="Gene3D" id="3.30.1870.10">
    <property type="entry name" value="EreA-like, domain 2"/>
    <property type="match status" value="1"/>
</dbReference>
<comment type="caution">
    <text evidence="1">The sequence shown here is derived from an EMBL/GenBank/DDBJ whole genome shotgun (WGS) entry which is preliminary data.</text>
</comment>
<dbReference type="SUPFAM" id="SSF159501">
    <property type="entry name" value="EreA/ChaN-like"/>
    <property type="match status" value="1"/>
</dbReference>
<proteinExistence type="predicted"/>
<dbReference type="Proteomes" id="UP000824230">
    <property type="component" value="Unassembled WGS sequence"/>
</dbReference>
<dbReference type="Pfam" id="PF05139">
    <property type="entry name" value="Erythro_esteras"/>
    <property type="match status" value="1"/>
</dbReference>
<dbReference type="GO" id="GO:0046677">
    <property type="term" value="P:response to antibiotic"/>
    <property type="evidence" value="ECO:0007669"/>
    <property type="project" value="InterPro"/>
</dbReference>
<name>A0A9D2AM60_9FIRM</name>
<evidence type="ECO:0000313" key="1">
    <source>
        <dbReference type="EMBL" id="HIX36517.1"/>
    </source>
</evidence>
<evidence type="ECO:0000313" key="2">
    <source>
        <dbReference type="Proteomes" id="UP000824230"/>
    </source>
</evidence>
<dbReference type="InterPro" id="IPR052036">
    <property type="entry name" value="Hydrolase/PRTase-associated"/>
</dbReference>
<organism evidence="1 2">
    <name type="scientific">Candidatus Blautia pullistercoris</name>
    <dbReference type="NCBI Taxonomy" id="2838499"/>
    <lineage>
        <taxon>Bacteria</taxon>
        <taxon>Bacillati</taxon>
        <taxon>Bacillota</taxon>
        <taxon>Clostridia</taxon>
        <taxon>Lachnospirales</taxon>
        <taxon>Lachnospiraceae</taxon>
        <taxon>Blautia</taxon>
    </lineage>
</organism>
<accession>A0A9D2AM60</accession>
<dbReference type="AlphaFoldDB" id="A0A9D2AM60"/>
<protein>
    <submittedName>
        <fullName evidence="1">Erythromycin esterase family protein</fullName>
    </submittedName>
</protein>
<reference evidence="1" key="1">
    <citation type="journal article" date="2021" name="PeerJ">
        <title>Extensive microbial diversity within the chicken gut microbiome revealed by metagenomics and culture.</title>
        <authorList>
            <person name="Gilroy R."/>
            <person name="Ravi A."/>
            <person name="Getino M."/>
            <person name="Pursley I."/>
            <person name="Horton D.L."/>
            <person name="Alikhan N.F."/>
            <person name="Baker D."/>
            <person name="Gharbi K."/>
            <person name="Hall N."/>
            <person name="Watson M."/>
            <person name="Adriaenssens E.M."/>
            <person name="Foster-Nyarko E."/>
            <person name="Jarju S."/>
            <person name="Secka A."/>
            <person name="Antonio M."/>
            <person name="Oren A."/>
            <person name="Chaudhuri R.R."/>
            <person name="La Ragione R."/>
            <person name="Hildebrand F."/>
            <person name="Pallen M.J."/>
        </authorList>
    </citation>
    <scope>NUCLEOTIDE SEQUENCE</scope>
    <source>
        <strain evidence="1">ChiHjej12B11-1927</strain>
    </source>
</reference>
<sequence length="407" mass="46990">YALDQGGDGKMKKKIKGILSGLLVITLLLVGCGNQEEMQTPEEYIDENLMEISLSDSWTEGTLGNIEDYQVFLSGEAHGIEEDYEAEKRLIEYLHTYEGVRYLICELSVSEGIILEKYIQTGEEELLTGFMDSIRGTQGCNQGHYQFLQWLCQYNLSLPEEERLHMFGLDVEFQQDMTIKALQMLDTKTKPENLPDGALKKAVQAVRDGSSQWYELLQTAAKEEPEETEAYYGENWKWAEQILKNQETTLRFVKEGGDAESQLRDDNMAENFWFVYDQFPEEKFFGQFGSYHTYLEYTASAYGVEQGHQPFGYLLDQEDPSLEGKVCSILLYHVSDTIEWGEVNRHIEGLKDIKLENRTMLLSLNEKGSPFVKEEIWQEEEQELPVCDYIQKIIFLPRMTKSPVYGE</sequence>
<dbReference type="InterPro" id="IPR007815">
    <property type="entry name" value="Emycin_Estase"/>
</dbReference>
<reference evidence="1" key="2">
    <citation type="submission" date="2021-04" db="EMBL/GenBank/DDBJ databases">
        <authorList>
            <person name="Gilroy R."/>
        </authorList>
    </citation>
    <scope>NUCLEOTIDE SEQUENCE</scope>
    <source>
        <strain evidence="1">ChiHjej12B11-1927</strain>
    </source>
</reference>
<dbReference type="PANTHER" id="PTHR31299:SF0">
    <property type="entry name" value="ESTERASE, PUTATIVE (AFU_ORTHOLOGUE AFUA_1G05850)-RELATED"/>
    <property type="match status" value="1"/>
</dbReference>
<dbReference type="EMBL" id="DXFG01000029">
    <property type="protein sequence ID" value="HIX36517.1"/>
    <property type="molecule type" value="Genomic_DNA"/>
</dbReference>
<feature type="non-terminal residue" evidence="1">
    <location>
        <position position="1"/>
    </location>
</feature>
<gene>
    <name evidence="1" type="ORF">H9738_01400</name>
</gene>
<dbReference type="PANTHER" id="PTHR31299">
    <property type="entry name" value="ESTERASE, PUTATIVE (AFU_ORTHOLOGUE AFUA_1G05850)-RELATED"/>
    <property type="match status" value="1"/>
</dbReference>